<evidence type="ECO:0000256" key="2">
    <source>
        <dbReference type="ARBA" id="ARBA00029447"/>
    </source>
</evidence>
<dbReference type="InterPro" id="IPR051310">
    <property type="entry name" value="MCP_chemotaxis"/>
</dbReference>
<reference evidence="9" key="1">
    <citation type="submission" date="2020-08" db="EMBL/GenBank/DDBJ databases">
        <title>Novel species isolated from subtropical streams in China.</title>
        <authorList>
            <person name="Lu H."/>
        </authorList>
    </citation>
    <scope>NUCLEOTIDE SEQUENCE</scope>
    <source>
        <strain evidence="9">CY7W</strain>
    </source>
</reference>
<feature type="region of interest" description="Disordered" evidence="5">
    <location>
        <begin position="644"/>
        <end position="668"/>
    </location>
</feature>
<feature type="transmembrane region" description="Helical" evidence="6">
    <location>
        <begin position="24"/>
        <end position="45"/>
    </location>
</feature>
<evidence type="ECO:0000256" key="1">
    <source>
        <dbReference type="ARBA" id="ARBA00004370"/>
    </source>
</evidence>
<dbReference type="PANTHER" id="PTHR43531:SF7">
    <property type="entry name" value="AEROTAXIS RECEPTOR"/>
    <property type="match status" value="1"/>
</dbReference>
<gene>
    <name evidence="9" type="ORF">H8K47_03725</name>
</gene>
<comment type="subcellular location">
    <subcellularLocation>
        <location evidence="1">Membrane</location>
    </subcellularLocation>
</comment>
<dbReference type="InterPro" id="IPR004089">
    <property type="entry name" value="MCPsignal_dom"/>
</dbReference>
<protein>
    <recommendedName>
        <fullName evidence="11">Methyl-accepting chemotaxis protein</fullName>
    </recommendedName>
</protein>
<keyword evidence="6" id="KW-0472">Membrane</keyword>
<keyword evidence="4" id="KW-0175">Coiled coil</keyword>
<evidence type="ECO:0008006" key="11">
    <source>
        <dbReference type="Google" id="ProtNLM"/>
    </source>
</evidence>
<dbReference type="FunFam" id="1.10.287.950:FF:000001">
    <property type="entry name" value="Methyl-accepting chemotaxis sensory transducer"/>
    <property type="match status" value="1"/>
</dbReference>
<dbReference type="Gene3D" id="1.10.287.950">
    <property type="entry name" value="Methyl-accepting chemotaxis protein"/>
    <property type="match status" value="1"/>
</dbReference>
<dbReference type="PROSITE" id="PS50885">
    <property type="entry name" value="HAMP"/>
    <property type="match status" value="1"/>
</dbReference>
<name>A0A923KUQ1_9BURK</name>
<evidence type="ECO:0000256" key="4">
    <source>
        <dbReference type="SAM" id="Coils"/>
    </source>
</evidence>
<dbReference type="PROSITE" id="PS50111">
    <property type="entry name" value="CHEMOTAXIS_TRANSDUC_2"/>
    <property type="match status" value="1"/>
</dbReference>
<evidence type="ECO:0000256" key="6">
    <source>
        <dbReference type="SAM" id="Phobius"/>
    </source>
</evidence>
<accession>A0A923KUQ1</accession>
<dbReference type="CDD" id="cd06225">
    <property type="entry name" value="HAMP"/>
    <property type="match status" value="1"/>
</dbReference>
<evidence type="ECO:0000259" key="7">
    <source>
        <dbReference type="PROSITE" id="PS50111"/>
    </source>
</evidence>
<proteinExistence type="inferred from homology"/>
<keyword evidence="3" id="KW-0807">Transducer</keyword>
<dbReference type="RefSeq" id="WP_186880081.1">
    <property type="nucleotide sequence ID" value="NZ_JACOGG010000003.1"/>
</dbReference>
<comment type="similarity">
    <text evidence="2">Belongs to the methyl-accepting chemotaxis (MCP) protein family.</text>
</comment>
<comment type="caution">
    <text evidence="9">The sequence shown here is derived from an EMBL/GenBank/DDBJ whole genome shotgun (WGS) entry which is preliminary data.</text>
</comment>
<evidence type="ECO:0000256" key="3">
    <source>
        <dbReference type="PROSITE-ProRule" id="PRU00284"/>
    </source>
</evidence>
<organism evidence="9 10">
    <name type="scientific">Undibacterium rugosum</name>
    <dbReference type="NCBI Taxonomy" id="2762291"/>
    <lineage>
        <taxon>Bacteria</taxon>
        <taxon>Pseudomonadati</taxon>
        <taxon>Pseudomonadota</taxon>
        <taxon>Betaproteobacteria</taxon>
        <taxon>Burkholderiales</taxon>
        <taxon>Oxalobacteraceae</taxon>
        <taxon>Undibacterium</taxon>
    </lineage>
</organism>
<keyword evidence="6" id="KW-0812">Transmembrane</keyword>
<dbReference type="AlphaFoldDB" id="A0A923KUQ1"/>
<dbReference type="GO" id="GO:0007165">
    <property type="term" value="P:signal transduction"/>
    <property type="evidence" value="ECO:0007669"/>
    <property type="project" value="UniProtKB-KW"/>
</dbReference>
<evidence type="ECO:0000256" key="5">
    <source>
        <dbReference type="SAM" id="MobiDB-lite"/>
    </source>
</evidence>
<dbReference type="Pfam" id="PF00015">
    <property type="entry name" value="MCPsignal"/>
    <property type="match status" value="1"/>
</dbReference>
<dbReference type="PANTHER" id="PTHR43531">
    <property type="entry name" value="PROTEIN ICFG"/>
    <property type="match status" value="1"/>
</dbReference>
<feature type="transmembrane region" description="Helical" evidence="6">
    <location>
        <begin position="314"/>
        <end position="335"/>
    </location>
</feature>
<feature type="coiled-coil region" evidence="4">
    <location>
        <begin position="590"/>
        <end position="617"/>
    </location>
</feature>
<dbReference type="SUPFAM" id="SSF58104">
    <property type="entry name" value="Methyl-accepting chemotaxis protein (MCP) signaling domain"/>
    <property type="match status" value="1"/>
</dbReference>
<dbReference type="CDD" id="cd11386">
    <property type="entry name" value="MCP_signal"/>
    <property type="match status" value="1"/>
</dbReference>
<dbReference type="InterPro" id="IPR003660">
    <property type="entry name" value="HAMP_dom"/>
</dbReference>
<keyword evidence="6" id="KW-1133">Transmembrane helix</keyword>
<evidence type="ECO:0000313" key="10">
    <source>
        <dbReference type="Proteomes" id="UP000612361"/>
    </source>
</evidence>
<dbReference type="SMART" id="SM00283">
    <property type="entry name" value="MA"/>
    <property type="match status" value="1"/>
</dbReference>
<sequence length="668" mass="72243">MTTALLTILSPAMRLMQHFRITHKVAFVAISFAIPLLIVVGLLFLEMRTEGAIAREKLSALSEIQAHNQIQSSVRQHRALSHMQAQGNKQITDKLHSLEKQIHEQLQSSSLPDKFKTGWQSLISAQSNSKPAQNFQNHTQFLEMLDQLSHQLANDSKLNLDTNITSNQLLTIQLRSLPMLEEKLMIMTARGAAYIDSGLFEAGEDVMLNSLLMNFKSEQKQLLEQLNTLEQGQSELKPALQSIRAALLESDKFFARAQDEVLASVNQSSGAEFFTAGVVAANQIAEQNQKLAALIQNRLTQVVAALDWKIYRMFAGIFALIAVATYLLAGIYFALSRDILQLTASIQKTASGDLVPDQVQAGKDEISQLLSAVNHMKSGLGSLVADIRLNADSIDTITKKIHQDNSDLSGRTESQAGSLEETASAVEQLTTTTRDNAANLAQASQLVSGSAQSVQEGLQVMSNAIESMQSITSSSKKISEIIGVMDSIAFQTNILALNAAVEAARAGQEGRGFAVVASEVRNLAQRSANAAKEIKHLIDSSGAEVKKGSTLINSAGKTMQDIAENVAQVSSLIHHVANASQEQSAGISSVNTAISNIDQLTQENASLVEQAKFSTEQLEQNAATLSKAVSAFRIQEHAATTVAHATAPRKHSGHQAALRNQKLRVARS</sequence>
<dbReference type="Proteomes" id="UP000612361">
    <property type="component" value="Unassembled WGS sequence"/>
</dbReference>
<dbReference type="GO" id="GO:0005886">
    <property type="term" value="C:plasma membrane"/>
    <property type="evidence" value="ECO:0007669"/>
    <property type="project" value="TreeGrafter"/>
</dbReference>
<dbReference type="GO" id="GO:0004888">
    <property type="term" value="F:transmembrane signaling receptor activity"/>
    <property type="evidence" value="ECO:0007669"/>
    <property type="project" value="TreeGrafter"/>
</dbReference>
<feature type="domain" description="HAMP" evidence="8">
    <location>
        <begin position="333"/>
        <end position="385"/>
    </location>
</feature>
<keyword evidence="10" id="KW-1185">Reference proteome</keyword>
<feature type="domain" description="Methyl-accepting transducer" evidence="7">
    <location>
        <begin position="390"/>
        <end position="619"/>
    </location>
</feature>
<dbReference type="EMBL" id="JACOGG010000003">
    <property type="protein sequence ID" value="MBC3934462.1"/>
    <property type="molecule type" value="Genomic_DNA"/>
</dbReference>
<evidence type="ECO:0000313" key="9">
    <source>
        <dbReference type="EMBL" id="MBC3934462.1"/>
    </source>
</evidence>
<dbReference type="GO" id="GO:0006935">
    <property type="term" value="P:chemotaxis"/>
    <property type="evidence" value="ECO:0007669"/>
    <property type="project" value="TreeGrafter"/>
</dbReference>
<evidence type="ECO:0000259" key="8">
    <source>
        <dbReference type="PROSITE" id="PS50885"/>
    </source>
</evidence>